<accession>A0A1Y2HG23</accession>
<dbReference type="SUPFAM" id="SSF81660">
    <property type="entry name" value="Metal cation-transporting ATPase, ATP-binding domain N"/>
    <property type="match status" value="1"/>
</dbReference>
<keyword evidence="7 16" id="KW-0547">Nucleotide-binding</keyword>
<dbReference type="SFLD" id="SFLDG00002">
    <property type="entry name" value="C1.7:_P-type_atpase_like"/>
    <property type="match status" value="1"/>
</dbReference>
<feature type="binding site" evidence="16">
    <location>
        <position position="1173"/>
    </location>
    <ligand>
        <name>ATP</name>
        <dbReference type="ChEBI" id="CHEBI:30616"/>
    </ligand>
</feature>
<evidence type="ECO:0000256" key="8">
    <source>
        <dbReference type="ARBA" id="ARBA00022840"/>
    </source>
</evidence>
<comment type="catalytic activity">
    <reaction evidence="13 18">
        <text>ATP + H2O + phospholipidSide 1 = ADP + phosphate + phospholipidSide 2.</text>
        <dbReference type="EC" id="7.6.2.1"/>
    </reaction>
</comment>
<dbReference type="EMBL" id="MCFL01000041">
    <property type="protein sequence ID" value="ORZ32831.1"/>
    <property type="molecule type" value="Genomic_DNA"/>
</dbReference>
<comment type="caution">
    <text evidence="23">The sequence shown here is derived from an EMBL/GenBank/DDBJ whole genome shotgun (WGS) entry which is preliminary data.</text>
</comment>
<evidence type="ECO:0000259" key="21">
    <source>
        <dbReference type="Pfam" id="PF16209"/>
    </source>
</evidence>
<feature type="compositionally biased region" description="Low complexity" evidence="19">
    <location>
        <begin position="21"/>
        <end position="58"/>
    </location>
</feature>
<dbReference type="Pfam" id="PF00122">
    <property type="entry name" value="E1-E2_ATPase"/>
    <property type="match status" value="1"/>
</dbReference>
<dbReference type="Pfam" id="PF16212">
    <property type="entry name" value="PhoLip_ATPase_C"/>
    <property type="match status" value="1"/>
</dbReference>
<dbReference type="GO" id="GO:0140326">
    <property type="term" value="F:ATPase-coupled intramembrane lipid transporter activity"/>
    <property type="evidence" value="ECO:0007669"/>
    <property type="project" value="UniProtKB-EC"/>
</dbReference>
<feature type="binding site" evidence="16">
    <location>
        <position position="1179"/>
    </location>
    <ligand>
        <name>ATP</name>
        <dbReference type="ChEBI" id="CHEBI:30616"/>
    </ligand>
</feature>
<dbReference type="Gene3D" id="3.40.50.1000">
    <property type="entry name" value="HAD superfamily/HAD-like"/>
    <property type="match status" value="1"/>
</dbReference>
<feature type="transmembrane region" description="Helical" evidence="18">
    <location>
        <begin position="1404"/>
        <end position="1426"/>
    </location>
</feature>
<dbReference type="GO" id="GO:0045332">
    <property type="term" value="P:phospholipid translocation"/>
    <property type="evidence" value="ECO:0007669"/>
    <property type="project" value="TreeGrafter"/>
</dbReference>
<evidence type="ECO:0000256" key="3">
    <source>
        <dbReference type="ARBA" id="ARBA00022448"/>
    </source>
</evidence>
<dbReference type="GO" id="GO:0005886">
    <property type="term" value="C:plasma membrane"/>
    <property type="evidence" value="ECO:0007669"/>
    <property type="project" value="TreeGrafter"/>
</dbReference>
<feature type="region of interest" description="Disordered" evidence="19">
    <location>
        <begin position="1593"/>
        <end position="1663"/>
    </location>
</feature>
<feature type="transmembrane region" description="Helical" evidence="18">
    <location>
        <begin position="1260"/>
        <end position="1284"/>
    </location>
</feature>
<comment type="cofactor">
    <cofactor evidence="17">
        <name>Mg(2+)</name>
        <dbReference type="ChEBI" id="CHEBI:18420"/>
    </cofactor>
</comment>
<dbReference type="GO" id="GO:0012505">
    <property type="term" value="C:endomembrane system"/>
    <property type="evidence" value="ECO:0007669"/>
    <property type="project" value="UniProtKB-SubCell"/>
</dbReference>
<feature type="binding site" evidence="16">
    <location>
        <position position="706"/>
    </location>
    <ligand>
        <name>ATP</name>
        <dbReference type="ChEBI" id="CHEBI:30616"/>
    </ligand>
</feature>
<name>A0A1Y2HG23_9FUNG</name>
<feature type="binding site" evidence="16">
    <location>
        <position position="884"/>
    </location>
    <ligand>
        <name>ATP</name>
        <dbReference type="ChEBI" id="CHEBI:30616"/>
    </ligand>
</feature>
<feature type="compositionally biased region" description="Basic residues" evidence="19">
    <location>
        <begin position="1644"/>
        <end position="1657"/>
    </location>
</feature>
<dbReference type="SUPFAM" id="SSF81653">
    <property type="entry name" value="Calcium ATPase, transduction domain A"/>
    <property type="match status" value="1"/>
</dbReference>
<dbReference type="SFLD" id="SFLDF00027">
    <property type="entry name" value="p-type_atpase"/>
    <property type="match status" value="1"/>
</dbReference>
<keyword evidence="8 16" id="KW-0067">ATP-binding</keyword>
<organism evidence="23 24">
    <name type="scientific">Catenaria anguillulae PL171</name>
    <dbReference type="NCBI Taxonomy" id="765915"/>
    <lineage>
        <taxon>Eukaryota</taxon>
        <taxon>Fungi</taxon>
        <taxon>Fungi incertae sedis</taxon>
        <taxon>Blastocladiomycota</taxon>
        <taxon>Blastocladiomycetes</taxon>
        <taxon>Blastocladiales</taxon>
        <taxon>Catenariaceae</taxon>
        <taxon>Catenaria</taxon>
    </lineage>
</organism>
<dbReference type="PANTHER" id="PTHR24092">
    <property type="entry name" value="PROBABLE PHOSPHOLIPID-TRANSPORTING ATPASE"/>
    <property type="match status" value="1"/>
</dbReference>
<evidence type="ECO:0000256" key="13">
    <source>
        <dbReference type="ARBA" id="ARBA00034036"/>
    </source>
</evidence>
<evidence type="ECO:0000256" key="5">
    <source>
        <dbReference type="ARBA" id="ARBA00022692"/>
    </source>
</evidence>
<evidence type="ECO:0000256" key="7">
    <source>
        <dbReference type="ARBA" id="ARBA00022741"/>
    </source>
</evidence>
<feature type="binding site" evidence="16">
    <location>
        <position position="820"/>
    </location>
    <ligand>
        <name>ATP</name>
        <dbReference type="ChEBI" id="CHEBI:30616"/>
    </ligand>
</feature>
<keyword evidence="6 17" id="KW-0479">Metal-binding</keyword>
<feature type="binding site" evidence="17">
    <location>
        <position position="704"/>
    </location>
    <ligand>
        <name>Mg(2+)</name>
        <dbReference type="ChEBI" id="CHEBI:18420"/>
    </ligand>
</feature>
<evidence type="ECO:0000256" key="10">
    <source>
        <dbReference type="ARBA" id="ARBA00022967"/>
    </source>
</evidence>
<dbReference type="OrthoDB" id="377733at2759"/>
<comment type="catalytic activity">
    <reaction evidence="14">
        <text>a 1,2-diacyl-sn-glycero-3-phosphoethanolamine(out) + ATP + H2O = a 1,2-diacyl-sn-glycero-3-phosphoethanolamine(in) + ADP + phosphate + H(+)</text>
        <dbReference type="Rhea" id="RHEA:66132"/>
        <dbReference type="ChEBI" id="CHEBI:15377"/>
        <dbReference type="ChEBI" id="CHEBI:15378"/>
        <dbReference type="ChEBI" id="CHEBI:30616"/>
        <dbReference type="ChEBI" id="CHEBI:43474"/>
        <dbReference type="ChEBI" id="CHEBI:64612"/>
        <dbReference type="ChEBI" id="CHEBI:456216"/>
    </reaction>
    <physiologicalReaction direction="left-to-right" evidence="14">
        <dbReference type="Rhea" id="RHEA:66133"/>
    </physiologicalReaction>
</comment>
<evidence type="ECO:0000256" key="11">
    <source>
        <dbReference type="ARBA" id="ARBA00022989"/>
    </source>
</evidence>
<keyword evidence="11 18" id="KW-1133">Transmembrane helix</keyword>
<feature type="compositionally biased region" description="Low complexity" evidence="19">
    <location>
        <begin position="129"/>
        <end position="142"/>
    </location>
</feature>
<dbReference type="GO" id="GO:0005524">
    <property type="term" value="F:ATP binding"/>
    <property type="evidence" value="ECO:0007669"/>
    <property type="project" value="UniProtKB-UniRule"/>
</dbReference>
<feature type="binding site" evidence="16">
    <location>
        <position position="1000"/>
    </location>
    <ligand>
        <name>ATP</name>
        <dbReference type="ChEBI" id="CHEBI:30616"/>
    </ligand>
</feature>
<feature type="transmembrane region" description="Helical" evidence="18">
    <location>
        <begin position="631"/>
        <end position="656"/>
    </location>
</feature>
<reference evidence="23 24" key="1">
    <citation type="submission" date="2016-07" db="EMBL/GenBank/DDBJ databases">
        <title>Pervasive Adenine N6-methylation of Active Genes in Fungi.</title>
        <authorList>
            <consortium name="DOE Joint Genome Institute"/>
            <person name="Mondo S.J."/>
            <person name="Dannebaum R.O."/>
            <person name="Kuo R.C."/>
            <person name="Labutti K."/>
            <person name="Haridas S."/>
            <person name="Kuo A."/>
            <person name="Salamov A."/>
            <person name="Ahrendt S.R."/>
            <person name="Lipzen A."/>
            <person name="Sullivan W."/>
            <person name="Andreopoulos W.B."/>
            <person name="Clum A."/>
            <person name="Lindquist E."/>
            <person name="Daum C."/>
            <person name="Ramamoorthy G.K."/>
            <person name="Gryganskyi A."/>
            <person name="Culley D."/>
            <person name="Magnuson J.K."/>
            <person name="James T.Y."/>
            <person name="O'Malley M.A."/>
            <person name="Stajich J.E."/>
            <person name="Spatafora J.W."/>
            <person name="Visel A."/>
            <person name="Grigoriev I.V."/>
        </authorList>
    </citation>
    <scope>NUCLEOTIDE SEQUENCE [LARGE SCALE GENOMIC DNA]</scope>
    <source>
        <strain evidence="23 24">PL171</strain>
    </source>
</reference>
<dbReference type="InterPro" id="IPR001757">
    <property type="entry name" value="P_typ_ATPase"/>
</dbReference>
<evidence type="ECO:0000256" key="19">
    <source>
        <dbReference type="SAM" id="MobiDB-lite"/>
    </source>
</evidence>
<keyword evidence="5 18" id="KW-0812">Transmembrane</keyword>
<dbReference type="Proteomes" id="UP000193411">
    <property type="component" value="Unassembled WGS sequence"/>
</dbReference>
<feature type="binding site" evidence="16">
    <location>
        <position position="1202"/>
    </location>
    <ligand>
        <name>ATP</name>
        <dbReference type="ChEBI" id="CHEBI:30616"/>
    </ligand>
</feature>
<feature type="compositionally biased region" description="Low complexity" evidence="19">
    <location>
        <begin position="1099"/>
        <end position="1131"/>
    </location>
</feature>
<evidence type="ECO:0000313" key="23">
    <source>
        <dbReference type="EMBL" id="ORZ32831.1"/>
    </source>
</evidence>
<feature type="binding site" evidence="16">
    <location>
        <position position="1203"/>
    </location>
    <ligand>
        <name>ATP</name>
        <dbReference type="ChEBI" id="CHEBI:30616"/>
    </ligand>
</feature>
<dbReference type="EC" id="7.6.2.1" evidence="18"/>
<comment type="subcellular location">
    <subcellularLocation>
        <location evidence="1">Endomembrane system</location>
        <topology evidence="1">Multi-pass membrane protein</topology>
    </subcellularLocation>
    <subcellularLocation>
        <location evidence="18">Membrane</location>
        <topology evidence="18">Multi-pass membrane protein</topology>
    </subcellularLocation>
</comment>
<dbReference type="InterPro" id="IPR032631">
    <property type="entry name" value="P-type_ATPase_N"/>
</dbReference>
<dbReference type="STRING" id="765915.A0A1Y2HG23"/>
<feature type="region of interest" description="Disordered" evidence="19">
    <location>
        <begin position="89"/>
        <end position="153"/>
    </location>
</feature>
<feature type="region of interest" description="Disordered" evidence="19">
    <location>
        <begin position="486"/>
        <end position="518"/>
    </location>
</feature>
<feature type="compositionally biased region" description="Basic and acidic residues" evidence="19">
    <location>
        <begin position="1625"/>
        <end position="1643"/>
    </location>
</feature>
<feature type="compositionally biased region" description="Basic and acidic residues" evidence="19">
    <location>
        <begin position="97"/>
        <end position="108"/>
    </location>
</feature>
<feature type="binding site" evidence="17">
    <location>
        <position position="1203"/>
    </location>
    <ligand>
        <name>Mg(2+)</name>
        <dbReference type="ChEBI" id="CHEBI:18420"/>
    </ligand>
</feature>
<dbReference type="InterPro" id="IPR018303">
    <property type="entry name" value="ATPase_P-typ_P_site"/>
</dbReference>
<feature type="transmembrane region" description="Helical" evidence="18">
    <location>
        <begin position="1379"/>
        <end position="1397"/>
    </location>
</feature>
<dbReference type="PRINTS" id="PR00119">
    <property type="entry name" value="CATATPASE"/>
</dbReference>
<feature type="binding site" evidence="17">
    <location>
        <position position="1199"/>
    </location>
    <ligand>
        <name>Mg(2+)</name>
        <dbReference type="ChEBI" id="CHEBI:18420"/>
    </ligand>
</feature>
<feature type="domain" description="P-type ATPase A" evidence="20">
    <location>
        <begin position="335"/>
        <end position="385"/>
    </location>
</feature>
<dbReference type="CDD" id="cd02073">
    <property type="entry name" value="P-type_ATPase_APLT_Dnf-like"/>
    <property type="match status" value="1"/>
</dbReference>
<evidence type="ECO:0000256" key="14">
    <source>
        <dbReference type="ARBA" id="ARBA00049128"/>
    </source>
</evidence>
<dbReference type="InterPro" id="IPR036412">
    <property type="entry name" value="HAD-like_sf"/>
</dbReference>
<evidence type="ECO:0000256" key="9">
    <source>
        <dbReference type="ARBA" id="ARBA00022842"/>
    </source>
</evidence>
<dbReference type="GO" id="GO:0016887">
    <property type="term" value="F:ATP hydrolysis activity"/>
    <property type="evidence" value="ECO:0007669"/>
    <property type="project" value="InterPro"/>
</dbReference>
<feature type="domain" description="P-type ATPase C-terminal" evidence="22">
    <location>
        <begin position="1225"/>
        <end position="1473"/>
    </location>
</feature>
<dbReference type="Gene3D" id="3.40.1110.10">
    <property type="entry name" value="Calcium-transporting ATPase, cytoplasmic domain N"/>
    <property type="match status" value="1"/>
</dbReference>
<evidence type="ECO:0000256" key="17">
    <source>
        <dbReference type="PIRSR" id="PIRSR606539-3"/>
    </source>
</evidence>
<comment type="similarity">
    <text evidence="2 18">Belongs to the cation transport ATPase (P-type) (TC 3.A.3) family. Type IV subfamily.</text>
</comment>
<dbReference type="SUPFAM" id="SSF56784">
    <property type="entry name" value="HAD-like"/>
    <property type="match status" value="1"/>
</dbReference>
<dbReference type="FunFam" id="3.40.50.1000:FF:000130">
    <property type="entry name" value="Phospholipid-transporting ATPase"/>
    <property type="match status" value="1"/>
</dbReference>
<dbReference type="InterPro" id="IPR023214">
    <property type="entry name" value="HAD_sf"/>
</dbReference>
<evidence type="ECO:0000259" key="20">
    <source>
        <dbReference type="Pfam" id="PF00122"/>
    </source>
</evidence>
<evidence type="ECO:0000256" key="6">
    <source>
        <dbReference type="ARBA" id="ARBA00022723"/>
    </source>
</evidence>
<feature type="transmembrane region" description="Helical" evidence="18">
    <location>
        <begin position="587"/>
        <end position="611"/>
    </location>
</feature>
<evidence type="ECO:0000256" key="18">
    <source>
        <dbReference type="RuleBase" id="RU362033"/>
    </source>
</evidence>
<keyword evidence="4" id="KW-0597">Phosphoprotein</keyword>
<dbReference type="InterPro" id="IPR023299">
    <property type="entry name" value="ATPase_P-typ_cyto_dom_N"/>
</dbReference>
<evidence type="ECO:0000313" key="24">
    <source>
        <dbReference type="Proteomes" id="UP000193411"/>
    </source>
</evidence>
<feature type="binding site" evidence="17">
    <location>
        <position position="706"/>
    </location>
    <ligand>
        <name>Mg(2+)</name>
        <dbReference type="ChEBI" id="CHEBI:18420"/>
    </ligand>
</feature>
<dbReference type="Gene3D" id="2.70.150.10">
    <property type="entry name" value="Calcium-transporting ATPase, cytoplasmic transduction domain A"/>
    <property type="match status" value="1"/>
</dbReference>
<dbReference type="Pfam" id="PF16209">
    <property type="entry name" value="PhoLip_ATPase_N"/>
    <property type="match status" value="1"/>
</dbReference>
<feature type="binding site" evidence="16">
    <location>
        <position position="918"/>
    </location>
    <ligand>
        <name>ATP</name>
        <dbReference type="ChEBI" id="CHEBI:30616"/>
    </ligand>
</feature>
<feature type="domain" description="P-type ATPase N-terminal" evidence="21">
    <location>
        <begin position="154"/>
        <end position="219"/>
    </location>
</feature>
<evidence type="ECO:0000256" key="12">
    <source>
        <dbReference type="ARBA" id="ARBA00023136"/>
    </source>
</evidence>
<dbReference type="NCBIfam" id="TIGR01652">
    <property type="entry name" value="ATPase-Plipid"/>
    <property type="match status" value="1"/>
</dbReference>
<dbReference type="PROSITE" id="PS00154">
    <property type="entry name" value="ATPASE_E1_E2"/>
    <property type="match status" value="1"/>
</dbReference>
<dbReference type="InterPro" id="IPR044492">
    <property type="entry name" value="P_typ_ATPase_HD_dom"/>
</dbReference>
<feature type="compositionally biased region" description="Polar residues" evidence="19">
    <location>
        <begin position="59"/>
        <end position="70"/>
    </location>
</feature>
<feature type="region of interest" description="Disordered" evidence="19">
    <location>
        <begin position="1"/>
        <end position="70"/>
    </location>
</feature>
<feature type="binding site" evidence="16">
    <location>
        <position position="705"/>
    </location>
    <ligand>
        <name>ATP</name>
        <dbReference type="ChEBI" id="CHEBI:30616"/>
    </ligand>
</feature>
<dbReference type="InterPro" id="IPR032630">
    <property type="entry name" value="P_typ_ATPase_c"/>
</dbReference>
<sequence length="1663" mass="184487">MNKPTSSEPPQADSHPLSDGATSDTLASASTTPPTLATVTTTHSTTAAAATTATTTTSRSNSKWTSRFTSPRFSHQSFLRRFAPIPEGLRLPMKGRRNSEKDPIHAMVDDDEEDVDEQGNPVRRGSRSHGGSASAKAPSHRAAPPPPAPHRRVYINAWPRPHSADAKMVFPSNEIRTTKYTLLSFFPRNLAEQFRRVANSYFLLMVVLQFIPILEVADPSFAALPIVFIVAATAMKDGLEDFRRRIQDKRLNEELAVTLTNWSNVNRPRFTWRDRLRATLPRLPRLRRVSSLFNTPSTTAAHKTHPTADDEDDILATPAPALGPLPPPPAQAPVWQTCKWKDVHVGDMVLLRNNDSIPADVVILATSEMDNMCYVETKSLDGETNLKIRRGPTEMAWVRTPEDVAKVQGVVQCDAPNPALYKFQGTLVVRRVVGGESERAEGQMDRVAPVPAVQQGDAIARPERIAADVNGAELPPSADTLIDMVAPSTPTTNNSDPHRMPLPPSTDKPDPAEHEMVGDDSGEEEEAQFLRIPLTMNSVLLRGCVVRNSEWVIGLVLYTGPESKIQLNAGITPSKRTRIEKQMNPQVVLNFLILFAMCLVCGITHILYFAAFNFENAPFALEPYNRDVTGGLYVGIITFLTCVIIFQNLVPISLYVTVEIVKSAQAYFIHCDETMYDEDLDRPCSVRTWNLSDDLGQIEYIFSDKTGTLTRNIMELRKCSIAGVVYGDAFAKADEATQVEMLTDFQTRVRALDKSETRTVSTKPTTFVDSDVLPHLTHERSKERSFFLLLALCHTVLPEKVTDADKNETTITYKAQSPDEEALVTAAQSLGITFLNRSQSNMVVSVLGEIKVYDVLEILEFTSARKRMSVVVRDPDLGICVLTKGADSVIFERMAAGQHELRKTTLDQLQWFANDGLRTLCIAYRRVDESVFAQWHKRYQEASLLAVGREEAMDLVADDLEQQLVLMGATAIEDKLQDQVPETIEKLISAGIKVWVLTGDKVETAITVGFSCNLLERDMTMIVIQGDDYKSTRRQLQQSLATLLEDDDVPPPATAADGLSREEDVNEDEPLVRGGTVFGAGTTTSSPVDAKGHLTPPQSGSLPRPGSQLSSSSAAGGVGANASSSESTTSRSRGRTRYALVIDGSSLKYALEKENRLLFLEVGCRCISVICCRVSPLQKAQVVALVRKELDCLSLSIGDGANDVSMIQEANVGIGIAGLEGYQAVMASDYAIAQFKYLQQLLLIHGRWSYRRIAVMNLTFFYKNIIWTFVLFWYQFYCGFSAGINYEYSYVNYYNLFFTVLPTMILGTFDQDVPANRALAFPKLYESGLKQSLYNSSKFWMYILDALYQSLVCYFVGYFLYTDGVMSYHAWGSAGHYEVGTAMAMYAITTANVYIALNLKSWSWIMAVGVPLNLVLFPLYVWVYSIYSADSPIAGLEFALLRSPSFWFSVPLATFLCVIPRVCLEYWRVNYYPADVELVRKIPMGEVAGDVPSATAHSGIGHWLHRLWHHPSVHGESAEHLQDEEVELRPRPAGGAAGLGSLALENIMGSLHQAVDTVRVFGRTQRERFSRRLAPSALSAHRDRPSFLMYMGGPSGGPRPRRQPNTGFAFSADEAGLPPLIRRRPRDELTSDTMSDSHVELTRSRSRAAKGPRRQGHARMFSM</sequence>
<evidence type="ECO:0000256" key="1">
    <source>
        <dbReference type="ARBA" id="ARBA00004127"/>
    </source>
</evidence>
<dbReference type="FunFam" id="3.40.1110.10:FF:000087">
    <property type="entry name" value="Phospholipid-transporting ATPase"/>
    <property type="match status" value="1"/>
</dbReference>
<feature type="binding site" evidence="16">
    <location>
        <position position="998"/>
    </location>
    <ligand>
        <name>ATP</name>
        <dbReference type="ChEBI" id="CHEBI:30616"/>
    </ligand>
</feature>
<dbReference type="NCBIfam" id="TIGR01494">
    <property type="entry name" value="ATPase_P-type"/>
    <property type="match status" value="1"/>
</dbReference>
<keyword evidence="9 17" id="KW-0460">Magnesium</keyword>
<dbReference type="Pfam" id="PF13246">
    <property type="entry name" value="Cation_ATPase"/>
    <property type="match status" value="1"/>
</dbReference>
<feature type="transmembrane region" description="Helical" evidence="18">
    <location>
        <begin position="1339"/>
        <end position="1359"/>
    </location>
</feature>
<evidence type="ECO:0000256" key="16">
    <source>
        <dbReference type="PIRSR" id="PIRSR606539-2"/>
    </source>
</evidence>
<gene>
    <name evidence="23" type="ORF">BCR44DRAFT_1439375</name>
</gene>
<proteinExistence type="inferred from homology"/>
<dbReference type="InterPro" id="IPR006539">
    <property type="entry name" value="P-type_ATPase_IV"/>
</dbReference>
<dbReference type="GO" id="GO:0000287">
    <property type="term" value="F:magnesium ion binding"/>
    <property type="evidence" value="ECO:0007669"/>
    <property type="project" value="UniProtKB-UniRule"/>
</dbReference>
<feature type="binding site" evidence="16">
    <location>
        <position position="861"/>
    </location>
    <ligand>
        <name>ATP</name>
        <dbReference type="ChEBI" id="CHEBI:30616"/>
    </ligand>
</feature>
<dbReference type="SUPFAM" id="SSF81665">
    <property type="entry name" value="Calcium ATPase, transmembrane domain M"/>
    <property type="match status" value="1"/>
</dbReference>
<dbReference type="InterPro" id="IPR008250">
    <property type="entry name" value="ATPase_P-typ_transduc_dom_A_sf"/>
</dbReference>
<keyword evidence="24" id="KW-1185">Reference proteome</keyword>
<evidence type="ECO:0000256" key="15">
    <source>
        <dbReference type="PIRSR" id="PIRSR606539-1"/>
    </source>
</evidence>
<dbReference type="PANTHER" id="PTHR24092:SF180">
    <property type="entry name" value="PHOSPHOLIPID-TRANSPORTING ATPASE DNF1-RELATED"/>
    <property type="match status" value="1"/>
</dbReference>
<evidence type="ECO:0000256" key="2">
    <source>
        <dbReference type="ARBA" id="ARBA00008109"/>
    </source>
</evidence>
<evidence type="ECO:0000259" key="22">
    <source>
        <dbReference type="Pfam" id="PF16212"/>
    </source>
</evidence>
<feature type="active site" description="4-aspartylphosphate intermediate" evidence="15">
    <location>
        <position position="704"/>
    </location>
</feature>
<keyword evidence="12 18" id="KW-0472">Membrane</keyword>
<dbReference type="SFLD" id="SFLDS00003">
    <property type="entry name" value="Haloacid_Dehalogenase"/>
    <property type="match status" value="1"/>
</dbReference>
<feature type="transmembrane region" description="Helical" evidence="18">
    <location>
        <begin position="1446"/>
        <end position="1464"/>
    </location>
</feature>
<keyword evidence="3" id="KW-0813">Transport</keyword>
<keyword evidence="10 18" id="KW-1278">Translocase</keyword>
<feature type="region of interest" description="Disordered" evidence="19">
    <location>
        <begin position="1041"/>
        <end position="1133"/>
    </location>
</feature>
<dbReference type="InterPro" id="IPR023298">
    <property type="entry name" value="ATPase_P-typ_TM_dom_sf"/>
</dbReference>
<feature type="binding site" evidence="16">
    <location>
        <position position="999"/>
    </location>
    <ligand>
        <name>ATP</name>
        <dbReference type="ChEBI" id="CHEBI:30616"/>
    </ligand>
</feature>
<feature type="binding site" evidence="16">
    <location>
        <position position="704"/>
    </location>
    <ligand>
        <name>ATP</name>
        <dbReference type="ChEBI" id="CHEBI:30616"/>
    </ligand>
</feature>
<feature type="compositionally biased region" description="Basic and acidic residues" evidence="19">
    <location>
        <begin position="507"/>
        <end position="517"/>
    </location>
</feature>
<evidence type="ECO:0000256" key="4">
    <source>
        <dbReference type="ARBA" id="ARBA00022553"/>
    </source>
</evidence>
<protein>
    <recommendedName>
        <fullName evidence="18">Phospholipid-transporting ATPase</fullName>
        <ecNumber evidence="18">7.6.2.1</ecNumber>
    </recommendedName>
</protein>
<dbReference type="InterPro" id="IPR059000">
    <property type="entry name" value="ATPase_P-type_domA"/>
</dbReference>